<evidence type="ECO:0000259" key="1">
    <source>
        <dbReference type="SMART" id="SM00731"/>
    </source>
</evidence>
<dbReference type="GO" id="GO:0006950">
    <property type="term" value="P:response to stress"/>
    <property type="evidence" value="ECO:0007669"/>
    <property type="project" value="UniProtKB-ARBA"/>
</dbReference>
<protein>
    <submittedName>
        <fullName evidence="2">SprT-like domain-containing protein</fullName>
    </submittedName>
</protein>
<dbReference type="PANTHER" id="PTHR38773">
    <property type="entry name" value="PROTEIN SPRT"/>
    <property type="match status" value="1"/>
</dbReference>
<accession>A0A8J7SJA5</accession>
<evidence type="ECO:0000313" key="2">
    <source>
        <dbReference type="EMBL" id="MBK1790991.1"/>
    </source>
</evidence>
<dbReference type="Pfam" id="PF10263">
    <property type="entry name" value="SprT-like"/>
    <property type="match status" value="1"/>
</dbReference>
<dbReference type="RefSeq" id="WP_200311009.1">
    <property type="nucleotide sequence ID" value="NZ_JAENIM010000037.1"/>
</dbReference>
<gene>
    <name evidence="2" type="ORF">JIN82_07455</name>
</gene>
<comment type="caution">
    <text evidence="2">The sequence shown here is derived from an EMBL/GenBank/DDBJ whole genome shotgun (WGS) entry which is preliminary data.</text>
</comment>
<dbReference type="InterPro" id="IPR006640">
    <property type="entry name" value="SprT-like_domain"/>
</dbReference>
<evidence type="ECO:0000313" key="3">
    <source>
        <dbReference type="Proteomes" id="UP000624703"/>
    </source>
</evidence>
<reference evidence="2" key="1">
    <citation type="submission" date="2021-01" db="EMBL/GenBank/DDBJ databases">
        <title>Modified the classification status of verrucomicrobia.</title>
        <authorList>
            <person name="Feng X."/>
        </authorList>
    </citation>
    <scope>NUCLEOTIDE SEQUENCE</scope>
    <source>
        <strain evidence="2">_KCTC 22039</strain>
    </source>
</reference>
<dbReference type="PANTHER" id="PTHR38773:SF1">
    <property type="entry name" value="PROTEIN SPRT"/>
    <property type="match status" value="1"/>
</dbReference>
<feature type="domain" description="SprT-like" evidence="1">
    <location>
        <begin position="16"/>
        <end position="168"/>
    </location>
</feature>
<dbReference type="Proteomes" id="UP000624703">
    <property type="component" value="Unassembled WGS sequence"/>
</dbReference>
<sequence>MPAPFPEHPTPITDTSVLLAECQRRLHSLGEPQLANKVHIFWNKRMRSTAGRAFPHNHTVELNPRLINISNDEIWRTTLHELAHLLAHHRAGRKRIQPHGNEWQLACSQLGIPGEKATHSLPLPRRQQRKNWAYKCPACDAVIERTRRMKNLAACYSCCKKHNGGVFTQRFILVEYAIKYQ</sequence>
<dbReference type="Gene3D" id="3.30.2010.10">
    <property type="entry name" value="Metalloproteases ('zincins'), catalytic domain"/>
    <property type="match status" value="1"/>
</dbReference>
<organism evidence="2 3">
    <name type="scientific">Persicirhabdus sediminis</name>
    <dbReference type="NCBI Taxonomy" id="454144"/>
    <lineage>
        <taxon>Bacteria</taxon>
        <taxon>Pseudomonadati</taxon>
        <taxon>Verrucomicrobiota</taxon>
        <taxon>Verrucomicrobiia</taxon>
        <taxon>Verrucomicrobiales</taxon>
        <taxon>Verrucomicrobiaceae</taxon>
        <taxon>Persicirhabdus</taxon>
    </lineage>
</organism>
<dbReference type="AlphaFoldDB" id="A0A8J7SJA5"/>
<name>A0A8J7SJA5_9BACT</name>
<dbReference type="SMART" id="SM00731">
    <property type="entry name" value="SprT"/>
    <property type="match status" value="1"/>
</dbReference>
<dbReference type="EMBL" id="JAENIM010000037">
    <property type="protein sequence ID" value="MBK1790991.1"/>
    <property type="molecule type" value="Genomic_DNA"/>
</dbReference>
<keyword evidence="3" id="KW-1185">Reference proteome</keyword>
<proteinExistence type="predicted"/>